<evidence type="ECO:0000313" key="8">
    <source>
        <dbReference type="EMBL" id="KAF2879702.1"/>
    </source>
</evidence>
<dbReference type="Pfam" id="PF01061">
    <property type="entry name" value="ABC2_membrane"/>
    <property type="match status" value="1"/>
</dbReference>
<dbReference type="AlphaFoldDB" id="A0A8K0FXD4"/>
<gene>
    <name evidence="8" type="ORF">ILUMI_26465</name>
</gene>
<reference evidence="8" key="1">
    <citation type="submission" date="2019-08" db="EMBL/GenBank/DDBJ databases">
        <title>The genome of the North American firefly Photinus pyralis.</title>
        <authorList>
            <consortium name="Photinus pyralis genome working group"/>
            <person name="Fallon T.R."/>
            <person name="Sander Lower S.E."/>
            <person name="Weng J.-K."/>
        </authorList>
    </citation>
    <scope>NUCLEOTIDE SEQUENCE</scope>
    <source>
        <strain evidence="8">TRF0915ILg1</strain>
        <tissue evidence="8">Whole body</tissue>
    </source>
</reference>
<evidence type="ECO:0000256" key="6">
    <source>
        <dbReference type="SAM" id="Phobius"/>
    </source>
</evidence>
<keyword evidence="4 6" id="KW-1133">Transmembrane helix</keyword>
<sequence length="199" mass="22637">PSEISILIKEHFNRWYSLKPYVISVTVTDIPVLTICCLLFTTITYLMTGQPLEVHRALMFAVISILVVLVAQSFGLLVGSSFNVVNGTFVGLSMSVPILLLAGFGETLKDLPINMYWASYMSYMKYGFEGLMAAIYGLDRQIIHCPDGEYCHYRNPKKFIRDMLIHADQFWTDILGLCIIFMVLRIMAFIVLKFKITRG</sequence>
<dbReference type="GO" id="GO:0140359">
    <property type="term" value="F:ABC-type transporter activity"/>
    <property type="evidence" value="ECO:0007669"/>
    <property type="project" value="InterPro"/>
</dbReference>
<feature type="domain" description="ABC-2 type transporter transmembrane" evidence="7">
    <location>
        <begin position="2"/>
        <end position="136"/>
    </location>
</feature>
<keyword evidence="9" id="KW-1185">Reference proteome</keyword>
<dbReference type="InterPro" id="IPR013525">
    <property type="entry name" value="ABC2_TM"/>
</dbReference>
<comment type="subcellular location">
    <subcellularLocation>
        <location evidence="1">Membrane</location>
        <topology evidence="1">Multi-pass membrane protein</topology>
    </subcellularLocation>
</comment>
<feature type="transmembrane region" description="Helical" evidence="6">
    <location>
        <begin position="84"/>
        <end position="104"/>
    </location>
</feature>
<organism evidence="8 9">
    <name type="scientific">Ignelater luminosus</name>
    <name type="common">Cucubano</name>
    <name type="synonym">Pyrophorus luminosus</name>
    <dbReference type="NCBI Taxonomy" id="2038154"/>
    <lineage>
        <taxon>Eukaryota</taxon>
        <taxon>Metazoa</taxon>
        <taxon>Ecdysozoa</taxon>
        <taxon>Arthropoda</taxon>
        <taxon>Hexapoda</taxon>
        <taxon>Insecta</taxon>
        <taxon>Pterygota</taxon>
        <taxon>Neoptera</taxon>
        <taxon>Endopterygota</taxon>
        <taxon>Coleoptera</taxon>
        <taxon>Polyphaga</taxon>
        <taxon>Elateriformia</taxon>
        <taxon>Elateroidea</taxon>
        <taxon>Elateridae</taxon>
        <taxon>Agrypninae</taxon>
        <taxon>Pyrophorini</taxon>
        <taxon>Ignelater</taxon>
    </lineage>
</organism>
<keyword evidence="2" id="KW-0813">Transport</keyword>
<proteinExistence type="predicted"/>
<comment type="caution">
    <text evidence="8">The sequence shown here is derived from an EMBL/GenBank/DDBJ whole genome shotgun (WGS) entry which is preliminary data.</text>
</comment>
<feature type="transmembrane region" description="Helical" evidence="6">
    <location>
        <begin position="58"/>
        <end position="78"/>
    </location>
</feature>
<evidence type="ECO:0000256" key="4">
    <source>
        <dbReference type="ARBA" id="ARBA00022989"/>
    </source>
</evidence>
<feature type="transmembrane region" description="Helical" evidence="6">
    <location>
        <begin position="170"/>
        <end position="192"/>
    </location>
</feature>
<feature type="transmembrane region" description="Helical" evidence="6">
    <location>
        <begin position="21"/>
        <end position="46"/>
    </location>
</feature>
<evidence type="ECO:0000313" key="9">
    <source>
        <dbReference type="Proteomes" id="UP000801492"/>
    </source>
</evidence>
<evidence type="ECO:0000256" key="1">
    <source>
        <dbReference type="ARBA" id="ARBA00004141"/>
    </source>
</evidence>
<evidence type="ECO:0000256" key="2">
    <source>
        <dbReference type="ARBA" id="ARBA00022448"/>
    </source>
</evidence>
<dbReference type="Proteomes" id="UP000801492">
    <property type="component" value="Unassembled WGS sequence"/>
</dbReference>
<dbReference type="OrthoDB" id="66620at2759"/>
<dbReference type="GO" id="GO:0005886">
    <property type="term" value="C:plasma membrane"/>
    <property type="evidence" value="ECO:0007669"/>
    <property type="project" value="TreeGrafter"/>
</dbReference>
<dbReference type="EMBL" id="VTPC01091093">
    <property type="protein sequence ID" value="KAF2879702.1"/>
    <property type="molecule type" value="Genomic_DNA"/>
</dbReference>
<evidence type="ECO:0000256" key="3">
    <source>
        <dbReference type="ARBA" id="ARBA00022692"/>
    </source>
</evidence>
<keyword evidence="5 6" id="KW-0472">Membrane</keyword>
<dbReference type="PANTHER" id="PTHR48041">
    <property type="entry name" value="ABC TRANSPORTER G FAMILY MEMBER 28"/>
    <property type="match status" value="1"/>
</dbReference>
<name>A0A8K0FXD4_IGNLU</name>
<accession>A0A8K0FXD4</accession>
<evidence type="ECO:0000256" key="5">
    <source>
        <dbReference type="ARBA" id="ARBA00023136"/>
    </source>
</evidence>
<evidence type="ECO:0000259" key="7">
    <source>
        <dbReference type="Pfam" id="PF01061"/>
    </source>
</evidence>
<dbReference type="InterPro" id="IPR050352">
    <property type="entry name" value="ABCG_transporters"/>
</dbReference>
<feature type="non-terminal residue" evidence="8">
    <location>
        <position position="199"/>
    </location>
</feature>
<protein>
    <recommendedName>
        <fullName evidence="7">ABC-2 type transporter transmembrane domain-containing protein</fullName>
    </recommendedName>
</protein>
<keyword evidence="3 6" id="KW-0812">Transmembrane</keyword>
<dbReference type="PANTHER" id="PTHR48041:SF26">
    <property type="entry name" value="FI22810P1"/>
    <property type="match status" value="1"/>
</dbReference>